<name>A0ABR0A4N3_9CRUS</name>
<accession>A0ABR0A4N3</accession>
<comment type="caution">
    <text evidence="1">The sequence shown here is derived from an EMBL/GenBank/DDBJ whole genome shotgun (WGS) entry which is preliminary data.</text>
</comment>
<evidence type="ECO:0000313" key="1">
    <source>
        <dbReference type="EMBL" id="KAK4020102.1"/>
    </source>
</evidence>
<dbReference type="EMBL" id="JAOYFB010000036">
    <property type="protein sequence ID" value="KAK4020102.1"/>
    <property type="molecule type" value="Genomic_DNA"/>
</dbReference>
<sequence>MARWINGTLENRWRKELRVQYKRARRQTLSEKSYIDVAIISPYTSASSLPPGRIYNSGSSCLEEIEELSAIPKQDQYYTTYTQQQGWS</sequence>
<evidence type="ECO:0000313" key="2">
    <source>
        <dbReference type="Proteomes" id="UP001234178"/>
    </source>
</evidence>
<gene>
    <name evidence="1" type="ORF">OUZ56_002097</name>
</gene>
<keyword evidence="2" id="KW-1185">Reference proteome</keyword>
<dbReference type="Proteomes" id="UP001234178">
    <property type="component" value="Unassembled WGS sequence"/>
</dbReference>
<proteinExistence type="predicted"/>
<reference evidence="1 2" key="1">
    <citation type="journal article" date="2023" name="Nucleic Acids Res.">
        <title>The hologenome of Daphnia magna reveals possible DNA methylation and microbiome-mediated evolution of the host genome.</title>
        <authorList>
            <person name="Chaturvedi A."/>
            <person name="Li X."/>
            <person name="Dhandapani V."/>
            <person name="Marshall H."/>
            <person name="Kissane S."/>
            <person name="Cuenca-Cambronero M."/>
            <person name="Asole G."/>
            <person name="Calvet F."/>
            <person name="Ruiz-Romero M."/>
            <person name="Marangio P."/>
            <person name="Guigo R."/>
            <person name="Rago D."/>
            <person name="Mirbahai L."/>
            <person name="Eastwood N."/>
            <person name="Colbourne J.K."/>
            <person name="Zhou J."/>
            <person name="Mallon E."/>
            <person name="Orsini L."/>
        </authorList>
    </citation>
    <scope>NUCLEOTIDE SEQUENCE [LARGE SCALE GENOMIC DNA]</scope>
    <source>
        <strain evidence="1">LRV0_1</strain>
    </source>
</reference>
<organism evidence="1 2">
    <name type="scientific">Daphnia magna</name>
    <dbReference type="NCBI Taxonomy" id="35525"/>
    <lineage>
        <taxon>Eukaryota</taxon>
        <taxon>Metazoa</taxon>
        <taxon>Ecdysozoa</taxon>
        <taxon>Arthropoda</taxon>
        <taxon>Crustacea</taxon>
        <taxon>Branchiopoda</taxon>
        <taxon>Diplostraca</taxon>
        <taxon>Cladocera</taxon>
        <taxon>Anomopoda</taxon>
        <taxon>Daphniidae</taxon>
        <taxon>Daphnia</taxon>
    </lineage>
</organism>
<protein>
    <submittedName>
        <fullName evidence="1">Uncharacterized protein</fullName>
    </submittedName>
</protein>